<name>A0AAD8YTN2_9TELE</name>
<accession>A0AAD8YTN2</accession>
<reference evidence="2" key="1">
    <citation type="submission" date="2023-03" db="EMBL/GenBank/DDBJ databases">
        <title>Electrophorus voltai genome.</title>
        <authorList>
            <person name="Bian C."/>
        </authorList>
    </citation>
    <scope>NUCLEOTIDE SEQUENCE</scope>
    <source>
        <strain evidence="2">CB-2022</strain>
        <tissue evidence="2">Muscle</tissue>
    </source>
</reference>
<evidence type="ECO:0000313" key="3">
    <source>
        <dbReference type="Proteomes" id="UP001239994"/>
    </source>
</evidence>
<keyword evidence="3" id="KW-1185">Reference proteome</keyword>
<dbReference type="Proteomes" id="UP001239994">
    <property type="component" value="Unassembled WGS sequence"/>
</dbReference>
<proteinExistence type="predicted"/>
<gene>
    <name evidence="2" type="ORF">P4O66_017389</name>
</gene>
<protein>
    <submittedName>
        <fullName evidence="2">Uncharacterized protein</fullName>
    </submittedName>
</protein>
<organism evidence="2 3">
    <name type="scientific">Electrophorus voltai</name>
    <dbReference type="NCBI Taxonomy" id="2609070"/>
    <lineage>
        <taxon>Eukaryota</taxon>
        <taxon>Metazoa</taxon>
        <taxon>Chordata</taxon>
        <taxon>Craniata</taxon>
        <taxon>Vertebrata</taxon>
        <taxon>Euteleostomi</taxon>
        <taxon>Actinopterygii</taxon>
        <taxon>Neopterygii</taxon>
        <taxon>Teleostei</taxon>
        <taxon>Ostariophysi</taxon>
        <taxon>Gymnotiformes</taxon>
        <taxon>Gymnotoidei</taxon>
        <taxon>Gymnotidae</taxon>
        <taxon>Electrophorus</taxon>
    </lineage>
</organism>
<dbReference type="AlphaFoldDB" id="A0AAD8YTN2"/>
<sequence>MAVRWKTQTRVCSAPHAPRQTGSACTKGFGSARPALENYAPAPAETTLLHRWRFYSPNCLIRTKVPRHQRHGWDRGRAHASGTRAKQGGVFRTEELCDVFRTEELCDVFRTEGPCGVFRTEGLCDVFRTGELCGVFRTGELCGVFRTEGLCDVFRTEELCGVFRTEELCGVFRTEELWSGSALPALCSLGAGAEVTSTAEQVGGNGQRSEKKMTGSGGNAAITEQVKCQRRGTNLNKASSQMLLQQQG</sequence>
<feature type="region of interest" description="Disordered" evidence="1">
    <location>
        <begin position="199"/>
        <end position="219"/>
    </location>
</feature>
<evidence type="ECO:0000313" key="2">
    <source>
        <dbReference type="EMBL" id="KAK1787015.1"/>
    </source>
</evidence>
<evidence type="ECO:0000256" key="1">
    <source>
        <dbReference type="SAM" id="MobiDB-lite"/>
    </source>
</evidence>
<comment type="caution">
    <text evidence="2">The sequence shown here is derived from an EMBL/GenBank/DDBJ whole genome shotgun (WGS) entry which is preliminary data.</text>
</comment>
<dbReference type="EMBL" id="JAROKS010000024">
    <property type="protein sequence ID" value="KAK1787015.1"/>
    <property type="molecule type" value="Genomic_DNA"/>
</dbReference>